<gene>
    <name evidence="2" type="ORF">ACFFH7_45930</name>
</gene>
<evidence type="ECO:0000313" key="2">
    <source>
        <dbReference type="EMBL" id="MFC0548918.1"/>
    </source>
</evidence>
<dbReference type="EMBL" id="JBHLUD010000020">
    <property type="protein sequence ID" value="MFC0548918.1"/>
    <property type="molecule type" value="Genomic_DNA"/>
</dbReference>
<accession>A0ABV6N8I5</accession>
<dbReference type="RefSeq" id="WP_273940493.1">
    <property type="nucleotide sequence ID" value="NZ_CP097263.1"/>
</dbReference>
<keyword evidence="3" id="KW-1185">Reference proteome</keyword>
<proteinExistence type="predicted"/>
<feature type="domain" description="PASTA" evidence="1">
    <location>
        <begin position="34"/>
        <end position="109"/>
    </location>
</feature>
<reference evidence="2 3" key="1">
    <citation type="submission" date="2024-09" db="EMBL/GenBank/DDBJ databases">
        <authorList>
            <person name="Sun Q."/>
            <person name="Mori K."/>
        </authorList>
    </citation>
    <scope>NUCLEOTIDE SEQUENCE [LARGE SCALE GENOMIC DNA]</scope>
    <source>
        <strain evidence="2 3">TBRC 1432</strain>
    </source>
</reference>
<name>A0ABV6N8I5_9PSEU</name>
<dbReference type="InterPro" id="IPR005543">
    <property type="entry name" value="PASTA_dom"/>
</dbReference>
<evidence type="ECO:0000259" key="1">
    <source>
        <dbReference type="PROSITE" id="PS51178"/>
    </source>
</evidence>
<dbReference type="PROSITE" id="PS51257">
    <property type="entry name" value="PROKAR_LIPOPROTEIN"/>
    <property type="match status" value="1"/>
</dbReference>
<evidence type="ECO:0000313" key="3">
    <source>
        <dbReference type="Proteomes" id="UP001589810"/>
    </source>
</evidence>
<organism evidence="2 3">
    <name type="scientific">Kutzneria chonburiensis</name>
    <dbReference type="NCBI Taxonomy" id="1483604"/>
    <lineage>
        <taxon>Bacteria</taxon>
        <taxon>Bacillati</taxon>
        <taxon>Actinomycetota</taxon>
        <taxon>Actinomycetes</taxon>
        <taxon>Pseudonocardiales</taxon>
        <taxon>Pseudonocardiaceae</taxon>
        <taxon>Kutzneria</taxon>
    </lineage>
</organism>
<comment type="caution">
    <text evidence="2">The sequence shown here is derived from an EMBL/GenBank/DDBJ whole genome shotgun (WGS) entry which is preliminary data.</text>
</comment>
<dbReference type="Pfam" id="PF03793">
    <property type="entry name" value="PASTA"/>
    <property type="match status" value="1"/>
</dbReference>
<dbReference type="Proteomes" id="UP001589810">
    <property type="component" value="Unassembled WGS sequence"/>
</dbReference>
<dbReference type="Gene3D" id="3.30.10.20">
    <property type="match status" value="1"/>
</dbReference>
<dbReference type="PROSITE" id="PS51178">
    <property type="entry name" value="PASTA"/>
    <property type="match status" value="1"/>
</dbReference>
<protein>
    <submittedName>
        <fullName evidence="2">PASTA domain-containing protein</fullName>
    </submittedName>
</protein>
<sequence>MLKFVVGVALATVATSCGPQTQPGGPPVTPTSSFVQHWAMPNLVGSGLQDAQDAIQKLTDNKIFFTSSHDAGGRGRHQVLDRDWKVCNQNIAAGTQIQAGVKIDFGVVKLSERCP</sequence>